<dbReference type="Proteomes" id="UP000315750">
    <property type="component" value="Chromosome"/>
</dbReference>
<dbReference type="EMBL" id="CP036278">
    <property type="protein sequence ID" value="QDU58925.1"/>
    <property type="molecule type" value="Genomic_DNA"/>
</dbReference>
<dbReference type="KEGG" id="amuc:Pan181_51660"/>
<organism evidence="2 3">
    <name type="scientific">Aeoliella mucimassa</name>
    <dbReference type="NCBI Taxonomy" id="2527972"/>
    <lineage>
        <taxon>Bacteria</taxon>
        <taxon>Pseudomonadati</taxon>
        <taxon>Planctomycetota</taxon>
        <taxon>Planctomycetia</taxon>
        <taxon>Pirellulales</taxon>
        <taxon>Lacipirellulaceae</taxon>
        <taxon>Aeoliella</taxon>
    </lineage>
</organism>
<dbReference type="AlphaFoldDB" id="A0A518AW09"/>
<dbReference type="InterPro" id="IPR033913">
    <property type="entry name" value="MTH1175_dom"/>
</dbReference>
<dbReference type="PANTHER" id="PTHR42983:SF1">
    <property type="entry name" value="IRON-MOLYBDENUM PROTEIN"/>
    <property type="match status" value="1"/>
</dbReference>
<dbReference type="CDD" id="cd00851">
    <property type="entry name" value="MTH1175"/>
    <property type="match status" value="1"/>
</dbReference>
<evidence type="ECO:0000259" key="1">
    <source>
        <dbReference type="Pfam" id="PF02579"/>
    </source>
</evidence>
<keyword evidence="3" id="KW-1185">Reference proteome</keyword>
<gene>
    <name evidence="2" type="ORF">Pan181_51660</name>
</gene>
<sequence length="125" mass="13597">MKIAIPTEQGQLYGHFGHCPQVTLFTLNGLDVVEVELLDAPPHKPGVLPTWLRDKGATVVIAGSMGQHALALLAKFGIRTIVGAPKATPAELVDAYLAGTLLEGENDCHHDHHHHDHEHHCESER</sequence>
<protein>
    <submittedName>
        <fullName evidence="2">Dinitrogenase iron-molybdenum cofactor</fullName>
    </submittedName>
</protein>
<reference evidence="2 3" key="1">
    <citation type="submission" date="2019-02" db="EMBL/GenBank/DDBJ databases">
        <title>Deep-cultivation of Planctomycetes and their phenomic and genomic characterization uncovers novel biology.</title>
        <authorList>
            <person name="Wiegand S."/>
            <person name="Jogler M."/>
            <person name="Boedeker C."/>
            <person name="Pinto D."/>
            <person name="Vollmers J."/>
            <person name="Rivas-Marin E."/>
            <person name="Kohn T."/>
            <person name="Peeters S.H."/>
            <person name="Heuer A."/>
            <person name="Rast P."/>
            <person name="Oberbeckmann S."/>
            <person name="Bunk B."/>
            <person name="Jeske O."/>
            <person name="Meyerdierks A."/>
            <person name="Storesund J.E."/>
            <person name="Kallscheuer N."/>
            <person name="Luecker S."/>
            <person name="Lage O.M."/>
            <person name="Pohl T."/>
            <person name="Merkel B.J."/>
            <person name="Hornburger P."/>
            <person name="Mueller R.-W."/>
            <person name="Bruemmer F."/>
            <person name="Labrenz M."/>
            <person name="Spormann A.M."/>
            <person name="Op den Camp H."/>
            <person name="Overmann J."/>
            <person name="Amann R."/>
            <person name="Jetten M.S.M."/>
            <person name="Mascher T."/>
            <person name="Medema M.H."/>
            <person name="Devos D.P."/>
            <person name="Kaster A.-K."/>
            <person name="Ovreas L."/>
            <person name="Rohde M."/>
            <person name="Galperin M.Y."/>
            <person name="Jogler C."/>
        </authorList>
    </citation>
    <scope>NUCLEOTIDE SEQUENCE [LARGE SCALE GENOMIC DNA]</scope>
    <source>
        <strain evidence="2 3">Pan181</strain>
    </source>
</reference>
<dbReference type="Pfam" id="PF02579">
    <property type="entry name" value="Nitro_FeMo-Co"/>
    <property type="match status" value="1"/>
</dbReference>
<proteinExistence type="predicted"/>
<dbReference type="PANTHER" id="PTHR42983">
    <property type="entry name" value="DINITROGENASE IRON-MOLYBDENUM COFACTOR PROTEIN-RELATED"/>
    <property type="match status" value="1"/>
</dbReference>
<accession>A0A518AW09</accession>
<dbReference type="InterPro" id="IPR003731">
    <property type="entry name" value="Di-Nase_FeMo-co_biosynth"/>
</dbReference>
<evidence type="ECO:0000313" key="2">
    <source>
        <dbReference type="EMBL" id="QDU58925.1"/>
    </source>
</evidence>
<dbReference type="RefSeq" id="WP_197528680.1">
    <property type="nucleotide sequence ID" value="NZ_CP036278.1"/>
</dbReference>
<dbReference type="InterPro" id="IPR036105">
    <property type="entry name" value="DiNase_FeMo-co_biosyn_sf"/>
</dbReference>
<evidence type="ECO:0000313" key="3">
    <source>
        <dbReference type="Proteomes" id="UP000315750"/>
    </source>
</evidence>
<name>A0A518AW09_9BACT</name>
<dbReference type="SUPFAM" id="SSF53146">
    <property type="entry name" value="Nitrogenase accessory factor-like"/>
    <property type="match status" value="1"/>
</dbReference>
<feature type="domain" description="Dinitrogenase iron-molybdenum cofactor biosynthesis" evidence="1">
    <location>
        <begin position="10"/>
        <end position="97"/>
    </location>
</feature>
<dbReference type="Gene3D" id="3.30.420.130">
    <property type="entry name" value="Dinitrogenase iron-molybdenum cofactor biosynthesis domain"/>
    <property type="match status" value="1"/>
</dbReference>